<dbReference type="GeneID" id="13994990"/>
<proteinExistence type="predicted"/>
<evidence type="ECO:0000313" key="1">
    <source>
        <dbReference type="EMBL" id="AFU87931.1"/>
    </source>
</evidence>
<dbReference type="RefSeq" id="YP_006988295.1">
    <property type="nucleotide sequence ID" value="NC_019406.1"/>
</dbReference>
<reference evidence="1 2" key="1">
    <citation type="journal article" date="2012" name="BMC Genomics">
        <title>The Caulobacter crescentus phage phiCbK: genomics of a canonical phage.</title>
        <authorList>
            <person name="Gill J.J."/>
            <person name="Berry J.D."/>
            <person name="Russell W.K."/>
            <person name="Lessor L."/>
            <person name="Escobar Garcia D.A."/>
            <person name="Hernandez D."/>
            <person name="Kane A."/>
            <person name="Keene J."/>
            <person name="Maddox M."/>
            <person name="Martin R."/>
            <person name="Mohan S."/>
            <person name="Thorn A.M."/>
            <person name="Russell D.H."/>
            <person name="Young R."/>
        </authorList>
    </citation>
    <scope>NUCLEOTIDE SEQUENCE [LARGE SCALE GENOMIC DNA]</scope>
</reference>
<dbReference type="Gene3D" id="1.10.3210.10">
    <property type="entry name" value="Hypothetical protein af1432"/>
    <property type="match status" value="1"/>
</dbReference>
<dbReference type="KEGG" id="vg:13994990"/>
<dbReference type="SUPFAM" id="SSF109604">
    <property type="entry name" value="HD-domain/PDEase-like"/>
    <property type="match status" value="1"/>
</dbReference>
<sequence length="389" mass="43576">MTANIDDYIEQQEAAIEAQFAGRDLQFEHNRVWMTPGQLERAAYRLTMKTRVGGATRDEKARGISDYGTDAACVADAYLKMMRDDRSAMELIRRAAKHIETREERPRVDLSKLKMLPTIQLASGRYFDFINPDSTPLEIDDLAAGLSRICRYTGQLAIDEDAVYTVAQHSVLASENCGPDCDPYEALMHDRAESVMNDMASPLKQLLPDYKEIEDRVETSTGAYYGVEHPMSAGCKAIDLRMLATEKRDLMPHIEGDTTWAGIENIEPLPFKIVPWSPSEARHRFLHRFHWLTTGRLPKPTDRYARPHENAPADYVEALRKAWGFSPAHAPLEQRATTVITSAMWSQLIGALVGAKGPSIPLDHGLKMQVRPIDDTQDVGSVLRPDAAA</sequence>
<name>K4JS60_9CAUD</name>
<protein>
    <submittedName>
        <fullName evidence="1">Uncharacterized protein</fullName>
    </submittedName>
</protein>
<keyword evidence="2" id="KW-1185">Reference proteome</keyword>
<dbReference type="EMBL" id="JX100810">
    <property type="protein sequence ID" value="AFU87931.1"/>
    <property type="molecule type" value="Genomic_DNA"/>
</dbReference>
<evidence type="ECO:0000313" key="2">
    <source>
        <dbReference type="Proteomes" id="UP000000463"/>
    </source>
</evidence>
<dbReference type="OrthoDB" id="26026at10239"/>
<gene>
    <name evidence="1" type="ORF">CcrColossus_gp061</name>
</gene>
<dbReference type="Proteomes" id="UP000000463">
    <property type="component" value="Segment"/>
</dbReference>
<organism evidence="1 2">
    <name type="scientific">Caulobacter phage CcrColossus</name>
    <dbReference type="NCBI Taxonomy" id="1211640"/>
    <lineage>
        <taxon>Viruses</taxon>
        <taxon>Duplodnaviria</taxon>
        <taxon>Heunggongvirae</taxon>
        <taxon>Uroviricota</taxon>
        <taxon>Caudoviricetes</taxon>
        <taxon>Jeanschmidtviridae</taxon>
        <taxon>Colossusvirus</taxon>
        <taxon>Colossusvirus colossus</taxon>
    </lineage>
</organism>
<accession>K4JS60</accession>